<protein>
    <submittedName>
        <fullName evidence="2">DUF1127 domain-containing protein</fullName>
    </submittedName>
</protein>
<evidence type="ECO:0000313" key="3">
    <source>
        <dbReference type="Proteomes" id="UP000297966"/>
    </source>
</evidence>
<evidence type="ECO:0000259" key="1">
    <source>
        <dbReference type="Pfam" id="PF06568"/>
    </source>
</evidence>
<keyword evidence="3" id="KW-1185">Reference proteome</keyword>
<reference evidence="2 3" key="1">
    <citation type="submission" date="2019-03" db="EMBL/GenBank/DDBJ databases">
        <title>Bradyrhizobium diversity isolated from nodules of Chamaecrista fasciculata.</title>
        <authorList>
            <person name="Klepa M.S."/>
            <person name="Urquiaga M.O."/>
            <person name="Hungria M."/>
            <person name="Delamuta J.R."/>
        </authorList>
    </citation>
    <scope>NUCLEOTIDE SEQUENCE [LARGE SCALE GENOMIC DNA]</scope>
    <source>
        <strain evidence="2 3">CNPSo 3448</strain>
    </source>
</reference>
<organism evidence="2 3">
    <name type="scientific">Bradyrhizobium niftali</name>
    <dbReference type="NCBI Taxonomy" id="2560055"/>
    <lineage>
        <taxon>Bacteria</taxon>
        <taxon>Pseudomonadati</taxon>
        <taxon>Pseudomonadota</taxon>
        <taxon>Alphaproteobacteria</taxon>
        <taxon>Hyphomicrobiales</taxon>
        <taxon>Nitrobacteraceae</taxon>
        <taxon>Bradyrhizobium</taxon>
    </lineage>
</organism>
<name>A0A4Y9LKQ5_9BRAD</name>
<gene>
    <name evidence="2" type="ORF">E4K65_34055</name>
</gene>
<comment type="caution">
    <text evidence="2">The sequence shown here is derived from an EMBL/GenBank/DDBJ whole genome shotgun (WGS) entry which is preliminary data.</text>
</comment>
<sequence>MVVRAWRTLVEIMRVRRERSRARCQFAAMTERELQDCGMSRSEIACELHKLAAKIGSEGTRRVASAPLEAVENAWQNDAGAA</sequence>
<dbReference type="Pfam" id="PF06568">
    <property type="entry name" value="YjiS-like"/>
    <property type="match status" value="1"/>
</dbReference>
<evidence type="ECO:0000313" key="2">
    <source>
        <dbReference type="EMBL" id="TFV42302.1"/>
    </source>
</evidence>
<feature type="domain" description="YjiS-like" evidence="1">
    <location>
        <begin position="9"/>
        <end position="44"/>
    </location>
</feature>
<dbReference type="OrthoDB" id="8253109at2"/>
<dbReference type="AlphaFoldDB" id="A0A4Y9LKQ5"/>
<dbReference type="EMBL" id="SPQT01000026">
    <property type="protein sequence ID" value="TFV42302.1"/>
    <property type="molecule type" value="Genomic_DNA"/>
</dbReference>
<dbReference type="Proteomes" id="UP000297966">
    <property type="component" value="Unassembled WGS sequence"/>
</dbReference>
<accession>A0A4Y9LKQ5</accession>
<proteinExistence type="predicted"/>
<dbReference type="InterPro" id="IPR009506">
    <property type="entry name" value="YjiS-like"/>
</dbReference>